<sequence length="67" mass="6532">MSANVTARYALGMGGIAVGGFWLAAFLLSGEVSTTAGPNAATATKSVGIFALAVSLVAATTLLATVE</sequence>
<proteinExistence type="predicted"/>
<reference evidence="3" key="1">
    <citation type="submission" date="2016-10" db="EMBL/GenBank/DDBJ databases">
        <authorList>
            <person name="Varghese N."/>
            <person name="Submissions S."/>
        </authorList>
    </citation>
    <scope>NUCLEOTIDE SEQUENCE [LARGE SCALE GENOMIC DNA]</scope>
    <source>
        <strain evidence="3">CGMCC 1.8711</strain>
    </source>
</reference>
<gene>
    <name evidence="2" type="ORF">SAMN04488124_0536</name>
</gene>
<keyword evidence="3" id="KW-1185">Reference proteome</keyword>
<accession>A0A1I6FYC9</accession>
<keyword evidence="1" id="KW-0812">Transmembrane</keyword>
<evidence type="ECO:0000313" key="2">
    <source>
        <dbReference type="EMBL" id="SFR34916.1"/>
    </source>
</evidence>
<feature type="transmembrane region" description="Helical" evidence="1">
    <location>
        <begin position="47"/>
        <end position="66"/>
    </location>
</feature>
<organism evidence="2 3">
    <name type="scientific">Halogeometricum limi</name>
    <dbReference type="NCBI Taxonomy" id="555875"/>
    <lineage>
        <taxon>Archaea</taxon>
        <taxon>Methanobacteriati</taxon>
        <taxon>Methanobacteriota</taxon>
        <taxon>Stenosarchaea group</taxon>
        <taxon>Halobacteria</taxon>
        <taxon>Halobacteriales</taxon>
        <taxon>Haloferacaceae</taxon>
        <taxon>Halogeometricum</taxon>
    </lineage>
</organism>
<dbReference type="EMBL" id="FOYS01000001">
    <property type="protein sequence ID" value="SFR34916.1"/>
    <property type="molecule type" value="Genomic_DNA"/>
</dbReference>
<name>A0A1I6FYC9_9EURY</name>
<keyword evidence="1" id="KW-1133">Transmembrane helix</keyword>
<dbReference type="OrthoDB" id="282380at2157"/>
<feature type="transmembrane region" description="Helical" evidence="1">
    <location>
        <begin position="7"/>
        <end position="27"/>
    </location>
</feature>
<evidence type="ECO:0000256" key="1">
    <source>
        <dbReference type="SAM" id="Phobius"/>
    </source>
</evidence>
<dbReference type="AlphaFoldDB" id="A0A1I6FYC9"/>
<dbReference type="Proteomes" id="UP000243250">
    <property type="component" value="Unassembled WGS sequence"/>
</dbReference>
<evidence type="ECO:0000313" key="3">
    <source>
        <dbReference type="Proteomes" id="UP000243250"/>
    </source>
</evidence>
<dbReference type="RefSeq" id="WP_089876493.1">
    <property type="nucleotide sequence ID" value="NZ_FOYS01000001.1"/>
</dbReference>
<keyword evidence="1" id="KW-0472">Membrane</keyword>
<protein>
    <submittedName>
        <fullName evidence="2">Uncharacterized protein</fullName>
    </submittedName>
</protein>